<sequence>MRYAQRRERKTWRFSSSKKKVKERESSAGLAGLHKDELGNVGIVERGLEISRFILFRSLHSYESASRIHHRTLTMALFMGLSRTRNGHDGVGHGYLGTSTINVENFSVAILSLCTLFWNVSPICLPVPDFTIIADTSTKYRPKSFEDIAYLSIRCLICFETWTSTPSAGDNDR</sequence>
<evidence type="ECO:0000313" key="2">
    <source>
        <dbReference type="Proteomes" id="UP000078542"/>
    </source>
</evidence>
<gene>
    <name evidence="1" type="ORF">ALC62_04989</name>
</gene>
<accession>A0A195CU65</accession>
<evidence type="ECO:0000313" key="1">
    <source>
        <dbReference type="EMBL" id="KYN04223.1"/>
    </source>
</evidence>
<keyword evidence="2" id="KW-1185">Reference proteome</keyword>
<reference evidence="1 2" key="1">
    <citation type="submission" date="2016-03" db="EMBL/GenBank/DDBJ databases">
        <title>Cyphomyrmex costatus WGS genome.</title>
        <authorList>
            <person name="Nygaard S."/>
            <person name="Hu H."/>
            <person name="Boomsma J."/>
            <person name="Zhang G."/>
        </authorList>
    </citation>
    <scope>NUCLEOTIDE SEQUENCE [LARGE SCALE GENOMIC DNA]</scope>
    <source>
        <strain evidence="1">MS0001</strain>
        <tissue evidence="1">Whole body</tissue>
    </source>
</reference>
<proteinExistence type="predicted"/>
<protein>
    <submittedName>
        <fullName evidence="1">Uncharacterized protein</fullName>
    </submittedName>
</protein>
<dbReference type="Proteomes" id="UP000078542">
    <property type="component" value="Unassembled WGS sequence"/>
</dbReference>
<organism evidence="1 2">
    <name type="scientific">Cyphomyrmex costatus</name>
    <dbReference type="NCBI Taxonomy" id="456900"/>
    <lineage>
        <taxon>Eukaryota</taxon>
        <taxon>Metazoa</taxon>
        <taxon>Ecdysozoa</taxon>
        <taxon>Arthropoda</taxon>
        <taxon>Hexapoda</taxon>
        <taxon>Insecta</taxon>
        <taxon>Pterygota</taxon>
        <taxon>Neoptera</taxon>
        <taxon>Endopterygota</taxon>
        <taxon>Hymenoptera</taxon>
        <taxon>Apocrita</taxon>
        <taxon>Aculeata</taxon>
        <taxon>Formicoidea</taxon>
        <taxon>Formicidae</taxon>
        <taxon>Myrmicinae</taxon>
        <taxon>Cyphomyrmex</taxon>
    </lineage>
</organism>
<dbReference type="AlphaFoldDB" id="A0A195CU65"/>
<name>A0A195CU65_9HYME</name>
<dbReference type="EMBL" id="KQ977279">
    <property type="protein sequence ID" value="KYN04223.1"/>
    <property type="molecule type" value="Genomic_DNA"/>
</dbReference>